<dbReference type="InterPro" id="IPR057446">
    <property type="entry name" value="PH_bac"/>
</dbReference>
<keyword evidence="1" id="KW-0812">Transmembrane</keyword>
<gene>
    <name evidence="3" type="ORF">LVY72_22420</name>
</gene>
<evidence type="ECO:0000256" key="1">
    <source>
        <dbReference type="SAM" id="Phobius"/>
    </source>
</evidence>
<feature type="transmembrane region" description="Helical" evidence="1">
    <location>
        <begin position="6"/>
        <end position="25"/>
    </location>
</feature>
<keyword evidence="1" id="KW-1133">Transmembrane helix</keyword>
<feature type="domain" description="PH" evidence="2">
    <location>
        <begin position="36"/>
        <end position="155"/>
    </location>
</feature>
<keyword evidence="1" id="KW-0472">Membrane</keyword>
<comment type="caution">
    <text evidence="3">The sequence shown here is derived from an EMBL/GenBank/DDBJ whole genome shotgun (WGS) entry which is preliminary data.</text>
</comment>
<dbReference type="Pfam" id="PF25362">
    <property type="entry name" value="bPH_11"/>
    <property type="match status" value="1"/>
</dbReference>
<organism evidence="3 4">
    <name type="scientific">Arthrobacter hankyongi</name>
    <dbReference type="NCBI Taxonomy" id="2904801"/>
    <lineage>
        <taxon>Bacteria</taxon>
        <taxon>Bacillati</taxon>
        <taxon>Actinomycetota</taxon>
        <taxon>Actinomycetes</taxon>
        <taxon>Micrococcales</taxon>
        <taxon>Micrococcaceae</taxon>
        <taxon>Arthrobacter</taxon>
    </lineage>
</organism>
<keyword evidence="4" id="KW-1185">Reference proteome</keyword>
<name>A0ABS9LDQ3_9MICC</name>
<dbReference type="EMBL" id="JAKLTQ010000028">
    <property type="protein sequence ID" value="MCG2624648.1"/>
    <property type="molecule type" value="Genomic_DNA"/>
</dbReference>
<proteinExistence type="predicted"/>
<accession>A0ABS9LDQ3</accession>
<reference evidence="3" key="1">
    <citation type="submission" date="2022-01" db="EMBL/GenBank/DDBJ databases">
        <authorList>
            <person name="Jo J.-H."/>
            <person name="Im W.-T."/>
        </authorList>
    </citation>
    <scope>NUCLEOTIDE SEQUENCE</scope>
    <source>
        <strain evidence="3">I2-34</strain>
    </source>
</reference>
<dbReference type="Proteomes" id="UP001165368">
    <property type="component" value="Unassembled WGS sequence"/>
</dbReference>
<evidence type="ECO:0000313" key="4">
    <source>
        <dbReference type="Proteomes" id="UP001165368"/>
    </source>
</evidence>
<evidence type="ECO:0000259" key="2">
    <source>
        <dbReference type="Pfam" id="PF25362"/>
    </source>
</evidence>
<dbReference type="RefSeq" id="WP_237826841.1">
    <property type="nucleotide sequence ID" value="NZ_JAKLTQ010000028.1"/>
</dbReference>
<sequence>MDKTGAGLLTLSLIVVLAGLMLLGWRGRLRRQQSLAPLPEFPAEAGQPLEAYPGQYVVTTSAGDWLDRVGVHGLGIRGNALLRVYPHGLLFERSGAPDLYIPQPQVKAVRTESGMIGKFVEKDGLAVVTWQLGDRDVDTAFRTRNAADKAPLLAQLTSLVPTSSQDEE</sequence>
<evidence type="ECO:0000313" key="3">
    <source>
        <dbReference type="EMBL" id="MCG2624648.1"/>
    </source>
</evidence>
<protein>
    <recommendedName>
        <fullName evidence="2">PH domain-containing protein</fullName>
    </recommendedName>
</protein>